<dbReference type="InterPro" id="IPR006312">
    <property type="entry name" value="TatA/E"/>
</dbReference>
<dbReference type="GO" id="GO:0043953">
    <property type="term" value="P:protein transport by the Tat complex"/>
    <property type="evidence" value="ECO:0007669"/>
    <property type="project" value="InterPro"/>
</dbReference>
<evidence type="ECO:0000256" key="7">
    <source>
        <dbReference type="ARBA" id="ARBA00023010"/>
    </source>
</evidence>
<dbReference type="Gene3D" id="1.20.5.3310">
    <property type="match status" value="1"/>
</dbReference>
<keyword evidence="3" id="KW-1003">Cell membrane</keyword>
<dbReference type="AlphaFoldDB" id="A0A6J6IBP1"/>
<dbReference type="Pfam" id="PF02416">
    <property type="entry name" value="TatA_B_E"/>
    <property type="match status" value="1"/>
</dbReference>
<evidence type="ECO:0000256" key="8">
    <source>
        <dbReference type="ARBA" id="ARBA00023136"/>
    </source>
</evidence>
<organism evidence="10">
    <name type="scientific">freshwater metagenome</name>
    <dbReference type="NCBI Taxonomy" id="449393"/>
    <lineage>
        <taxon>unclassified sequences</taxon>
        <taxon>metagenomes</taxon>
        <taxon>ecological metagenomes</taxon>
    </lineage>
</organism>
<keyword evidence="6" id="KW-1133">Transmembrane helix</keyword>
<evidence type="ECO:0000256" key="5">
    <source>
        <dbReference type="ARBA" id="ARBA00022927"/>
    </source>
</evidence>
<evidence type="ECO:0000256" key="3">
    <source>
        <dbReference type="ARBA" id="ARBA00022475"/>
    </source>
</evidence>
<dbReference type="PANTHER" id="PTHR42982:SF1">
    <property type="entry name" value="SEC-INDEPENDENT PROTEIN TRANSLOCASE PROTEIN TATA"/>
    <property type="match status" value="1"/>
</dbReference>
<accession>A0A6J6IBP1</accession>
<evidence type="ECO:0000256" key="2">
    <source>
        <dbReference type="ARBA" id="ARBA00022448"/>
    </source>
</evidence>
<evidence type="ECO:0000313" key="10">
    <source>
        <dbReference type="EMBL" id="CAB4621335.1"/>
    </source>
</evidence>
<comment type="subcellular location">
    <subcellularLocation>
        <location evidence="1">Cell membrane</location>
        <topology evidence="1">Single-pass membrane protein</topology>
    </subcellularLocation>
</comment>
<dbReference type="HAMAP" id="MF_00236">
    <property type="entry name" value="TatA_E"/>
    <property type="match status" value="1"/>
</dbReference>
<evidence type="ECO:0000256" key="4">
    <source>
        <dbReference type="ARBA" id="ARBA00022692"/>
    </source>
</evidence>
<protein>
    <submittedName>
        <fullName evidence="10">Unannotated protein</fullName>
    </submittedName>
</protein>
<reference evidence="10" key="1">
    <citation type="submission" date="2020-05" db="EMBL/GenBank/DDBJ databases">
        <authorList>
            <person name="Chiriac C."/>
            <person name="Salcher M."/>
            <person name="Ghai R."/>
            <person name="Kavagutti S V."/>
        </authorList>
    </citation>
    <scope>NUCLEOTIDE SEQUENCE</scope>
</reference>
<dbReference type="PANTHER" id="PTHR42982">
    <property type="entry name" value="SEC-INDEPENDENT PROTEIN TRANSLOCASE PROTEIN TATA"/>
    <property type="match status" value="1"/>
</dbReference>
<keyword evidence="7" id="KW-0811">Translocation</keyword>
<evidence type="ECO:0000256" key="1">
    <source>
        <dbReference type="ARBA" id="ARBA00004162"/>
    </source>
</evidence>
<dbReference type="InterPro" id="IPR003369">
    <property type="entry name" value="TatA/B/E"/>
</dbReference>
<keyword evidence="4" id="KW-0812">Transmembrane</keyword>
<name>A0A6J6IBP1_9ZZZZ</name>
<dbReference type="EMBL" id="CAEZVF010000072">
    <property type="protein sequence ID" value="CAB4621335.1"/>
    <property type="molecule type" value="Genomic_DNA"/>
</dbReference>
<gene>
    <name evidence="10" type="ORF">UFOPK1939_00586</name>
</gene>
<keyword evidence="8" id="KW-0472">Membrane</keyword>
<dbReference type="GO" id="GO:0005886">
    <property type="term" value="C:plasma membrane"/>
    <property type="evidence" value="ECO:0007669"/>
    <property type="project" value="UniProtKB-SubCell"/>
</dbReference>
<keyword evidence="5" id="KW-0653">Protein transport</keyword>
<evidence type="ECO:0000256" key="9">
    <source>
        <dbReference type="SAM" id="MobiDB-lite"/>
    </source>
</evidence>
<feature type="region of interest" description="Disordered" evidence="9">
    <location>
        <begin position="45"/>
        <end position="65"/>
    </location>
</feature>
<sequence>MFGNIRGGEILILLLIVLLLFGARRLPDLAKGLGQSLRVFKKEVTTAGEDDAEPTPPAEPKSTES</sequence>
<keyword evidence="2" id="KW-0813">Transport</keyword>
<proteinExistence type="inferred from homology"/>
<evidence type="ECO:0000256" key="6">
    <source>
        <dbReference type="ARBA" id="ARBA00022989"/>
    </source>
</evidence>